<reference evidence="3 4" key="1">
    <citation type="submission" date="2023-03" db="EMBL/GenBank/DDBJ databases">
        <title>Draft assemblies of triclosan tolerant bacteria isolated from returned activated sludge.</title>
        <authorList>
            <person name="Van Hamelsveld S."/>
        </authorList>
    </citation>
    <scope>NUCLEOTIDE SEQUENCE [LARGE SCALE GENOMIC DNA]</scope>
    <source>
        <strain evidence="3 4">GW210010_S58</strain>
    </source>
</reference>
<feature type="domain" description="Metallo-beta-lactamase" evidence="2">
    <location>
        <begin position="53"/>
        <end position="223"/>
    </location>
</feature>
<dbReference type="SUPFAM" id="SSF56281">
    <property type="entry name" value="Metallo-hydrolase/oxidoreductase"/>
    <property type="match status" value="1"/>
</dbReference>
<evidence type="ECO:0000256" key="1">
    <source>
        <dbReference type="ARBA" id="ARBA00022801"/>
    </source>
</evidence>
<dbReference type="Gene3D" id="3.60.15.10">
    <property type="entry name" value="Ribonuclease Z/Hydroxyacylglutathione hydrolase-like"/>
    <property type="match status" value="1"/>
</dbReference>
<sequence>MELQLIRNATLRLRYGGLTLLVDPMLARTAALGPLPEYIGAVHMREAGHAQGFPLTPLPVTVAAVVADLDGLLLTHAHEDHWDAAARASLPRALPVFCQPGDAATLEAQGFLHVVPVAHGLRHRGVEIERTGGRHGHGDIESIMGGVSGFVLRAEGEPTLYIAGDTVHCDEVDQALDRHQPDVIVVNAGAAQFAQGPAVTMTEQDVLEVARRAPRSRIVAVHFEALPWARLTRPGMRQVLAQHGLGERVAVPDDGQWLRYAGQAVVPAVSR</sequence>
<dbReference type="Pfam" id="PF12706">
    <property type="entry name" value="Lactamase_B_2"/>
    <property type="match status" value="1"/>
</dbReference>
<dbReference type="RefSeq" id="WP_017227932.1">
    <property type="nucleotide sequence ID" value="NZ_JARJLM010000259.1"/>
</dbReference>
<dbReference type="Proteomes" id="UP001216674">
    <property type="component" value="Unassembled WGS sequence"/>
</dbReference>
<accession>A0ABT6ANQ6</accession>
<comment type="caution">
    <text evidence="3">The sequence shown here is derived from an EMBL/GenBank/DDBJ whole genome shotgun (WGS) entry which is preliminary data.</text>
</comment>
<evidence type="ECO:0000313" key="4">
    <source>
        <dbReference type="Proteomes" id="UP001216674"/>
    </source>
</evidence>
<dbReference type="PANTHER" id="PTHR43546:SF9">
    <property type="entry name" value="L-ASCORBATE-6-PHOSPHATE LACTONASE ULAG-RELATED"/>
    <property type="match status" value="1"/>
</dbReference>
<protein>
    <submittedName>
        <fullName evidence="3">MBL fold metallo-hydrolase</fullName>
    </submittedName>
</protein>
<evidence type="ECO:0000259" key="2">
    <source>
        <dbReference type="Pfam" id="PF12706"/>
    </source>
</evidence>
<proteinExistence type="predicted"/>
<dbReference type="PANTHER" id="PTHR43546">
    <property type="entry name" value="UPF0173 METAL-DEPENDENT HYDROLASE MJ1163-RELATED"/>
    <property type="match status" value="1"/>
</dbReference>
<keyword evidence="4" id="KW-1185">Reference proteome</keyword>
<gene>
    <name evidence="3" type="ORF">P3W85_15060</name>
</gene>
<keyword evidence="1" id="KW-0378">Hydrolase</keyword>
<dbReference type="InterPro" id="IPR001279">
    <property type="entry name" value="Metallo-B-lactamas"/>
</dbReference>
<dbReference type="EMBL" id="JARJLM010000259">
    <property type="protein sequence ID" value="MDF3834262.1"/>
    <property type="molecule type" value="Genomic_DNA"/>
</dbReference>
<name>A0ABT6ANQ6_9BURK</name>
<organism evidence="3 4">
    <name type="scientific">Cupriavidus basilensis</name>
    <dbReference type="NCBI Taxonomy" id="68895"/>
    <lineage>
        <taxon>Bacteria</taxon>
        <taxon>Pseudomonadati</taxon>
        <taxon>Pseudomonadota</taxon>
        <taxon>Betaproteobacteria</taxon>
        <taxon>Burkholderiales</taxon>
        <taxon>Burkholderiaceae</taxon>
        <taxon>Cupriavidus</taxon>
    </lineage>
</organism>
<dbReference type="InterPro" id="IPR036866">
    <property type="entry name" value="RibonucZ/Hydroxyglut_hydro"/>
</dbReference>
<evidence type="ECO:0000313" key="3">
    <source>
        <dbReference type="EMBL" id="MDF3834262.1"/>
    </source>
</evidence>
<dbReference type="InterPro" id="IPR050114">
    <property type="entry name" value="UPF0173_UPF0282_UlaG_hydrolase"/>
</dbReference>